<dbReference type="GO" id="GO:0004842">
    <property type="term" value="F:ubiquitin-protein transferase activity"/>
    <property type="evidence" value="ECO:0007669"/>
    <property type="project" value="TreeGrafter"/>
</dbReference>
<sequence length="321" mass="37433">MRVRTTCMCTCTEHMRMMPPRRSCARAPIRAQIWEIFIQFVARTGYKDEPEVDKDNEQQPLLFHRTTAVHQVSKYVYPRYHPESIVNLFRVYDKVDVTYLDESGQNHFHVACRCGLEDIVEQFLEAGQDPNYLWASTGDSPLHLALENRHPFVVRLLLKHGADPNLADRNGFTPLHWMLLRFKVALTIDHFFRICDDLKKPVQIDAQDEWGQTPLFLALGRSHNRDVIELLLRRGANPHLTNKNGLSPIDMICTKWSDDDLVDMFKIIDERYQPGLIYVRDQSGNTPLHIAQSRDHRETVQFLLTNGAYPNFTNDHRWTPL</sequence>
<feature type="repeat" description="ANK" evidence="3">
    <location>
        <begin position="210"/>
        <end position="243"/>
    </location>
</feature>
<proteinExistence type="predicted"/>
<accession>A0A6H5J9K6</accession>
<dbReference type="PANTHER" id="PTHR24171:SF8">
    <property type="entry name" value="BRCA1-ASSOCIATED RING DOMAIN PROTEIN 1"/>
    <property type="match status" value="1"/>
</dbReference>
<keyword evidence="2 3" id="KW-0040">ANK repeat</keyword>
<dbReference type="AlphaFoldDB" id="A0A6H5J9K6"/>
<dbReference type="InterPro" id="IPR002110">
    <property type="entry name" value="Ankyrin_rpt"/>
</dbReference>
<dbReference type="PROSITE" id="PS50297">
    <property type="entry name" value="ANK_REP_REGION"/>
    <property type="match status" value="3"/>
</dbReference>
<dbReference type="SMART" id="SM00248">
    <property type="entry name" value="ANK"/>
    <property type="match status" value="5"/>
</dbReference>
<dbReference type="Proteomes" id="UP000479190">
    <property type="component" value="Unassembled WGS sequence"/>
</dbReference>
<dbReference type="PROSITE" id="PS50088">
    <property type="entry name" value="ANK_REPEAT"/>
    <property type="match status" value="3"/>
</dbReference>
<gene>
    <name evidence="4" type="ORF">TBRA_LOCUS16517</name>
</gene>
<reference evidence="4 5" key="1">
    <citation type="submission" date="2020-02" db="EMBL/GenBank/DDBJ databases">
        <authorList>
            <person name="Ferguson B K."/>
        </authorList>
    </citation>
    <scope>NUCLEOTIDE SEQUENCE [LARGE SCALE GENOMIC DNA]</scope>
</reference>
<dbReference type="Pfam" id="PF00023">
    <property type="entry name" value="Ank"/>
    <property type="match status" value="2"/>
</dbReference>
<dbReference type="PANTHER" id="PTHR24171">
    <property type="entry name" value="ANKYRIN REPEAT DOMAIN-CONTAINING PROTEIN 39-RELATED"/>
    <property type="match status" value="1"/>
</dbReference>
<dbReference type="InterPro" id="IPR036770">
    <property type="entry name" value="Ankyrin_rpt-contain_sf"/>
</dbReference>
<dbReference type="Pfam" id="PF12796">
    <property type="entry name" value="Ank_2"/>
    <property type="match status" value="1"/>
</dbReference>
<evidence type="ECO:0000256" key="2">
    <source>
        <dbReference type="ARBA" id="ARBA00023043"/>
    </source>
</evidence>
<feature type="repeat" description="ANK" evidence="3">
    <location>
        <begin position="137"/>
        <end position="169"/>
    </location>
</feature>
<dbReference type="OrthoDB" id="194358at2759"/>
<evidence type="ECO:0000256" key="3">
    <source>
        <dbReference type="PROSITE-ProRule" id="PRU00023"/>
    </source>
</evidence>
<protein>
    <submittedName>
        <fullName evidence="4">Uncharacterized protein</fullName>
    </submittedName>
</protein>
<evidence type="ECO:0000313" key="4">
    <source>
        <dbReference type="EMBL" id="CAB0044950.1"/>
    </source>
</evidence>
<organism evidence="4 5">
    <name type="scientific">Trichogramma brassicae</name>
    <dbReference type="NCBI Taxonomy" id="86971"/>
    <lineage>
        <taxon>Eukaryota</taxon>
        <taxon>Metazoa</taxon>
        <taxon>Ecdysozoa</taxon>
        <taxon>Arthropoda</taxon>
        <taxon>Hexapoda</taxon>
        <taxon>Insecta</taxon>
        <taxon>Pterygota</taxon>
        <taxon>Neoptera</taxon>
        <taxon>Endopterygota</taxon>
        <taxon>Hymenoptera</taxon>
        <taxon>Apocrita</taxon>
        <taxon>Proctotrupomorpha</taxon>
        <taxon>Chalcidoidea</taxon>
        <taxon>Trichogrammatidae</taxon>
        <taxon>Trichogramma</taxon>
    </lineage>
</organism>
<keyword evidence="5" id="KW-1185">Reference proteome</keyword>
<dbReference type="SUPFAM" id="SSF48403">
    <property type="entry name" value="Ankyrin repeat"/>
    <property type="match status" value="1"/>
</dbReference>
<keyword evidence="1" id="KW-0677">Repeat</keyword>
<name>A0A6H5J9K6_9HYME</name>
<dbReference type="GO" id="GO:0070531">
    <property type="term" value="C:BRCA1-A complex"/>
    <property type="evidence" value="ECO:0007669"/>
    <property type="project" value="TreeGrafter"/>
</dbReference>
<dbReference type="Gene3D" id="1.25.40.20">
    <property type="entry name" value="Ankyrin repeat-containing domain"/>
    <property type="match status" value="3"/>
</dbReference>
<feature type="repeat" description="ANK" evidence="3">
    <location>
        <begin position="283"/>
        <end position="315"/>
    </location>
</feature>
<dbReference type="EMBL" id="CADCXV010001505">
    <property type="protein sequence ID" value="CAB0044950.1"/>
    <property type="molecule type" value="Genomic_DNA"/>
</dbReference>
<evidence type="ECO:0000256" key="1">
    <source>
        <dbReference type="ARBA" id="ARBA00022737"/>
    </source>
</evidence>
<dbReference type="GO" id="GO:0085020">
    <property type="term" value="P:protein K6-linked ubiquitination"/>
    <property type="evidence" value="ECO:0007669"/>
    <property type="project" value="TreeGrafter"/>
</dbReference>
<dbReference type="GO" id="GO:0031436">
    <property type="term" value="C:BRCA1-BARD1 complex"/>
    <property type="evidence" value="ECO:0007669"/>
    <property type="project" value="TreeGrafter"/>
</dbReference>
<evidence type="ECO:0000313" key="5">
    <source>
        <dbReference type="Proteomes" id="UP000479190"/>
    </source>
</evidence>